<accession>A0AAV8VIK3</accession>
<dbReference type="GO" id="GO:0005634">
    <property type="term" value="C:nucleus"/>
    <property type="evidence" value="ECO:0007669"/>
    <property type="project" value="UniProtKB-SubCell"/>
</dbReference>
<comment type="caution">
    <text evidence="9">The sequence shown here is derived from an EMBL/GenBank/DDBJ whole genome shotgun (WGS) entry which is preliminary data.</text>
</comment>
<reference evidence="9 10" key="1">
    <citation type="journal article" date="2023" name="Insect Mol. Biol.">
        <title>Genome sequencing provides insights into the evolution of gene families encoding plant cell wall-degrading enzymes in longhorned beetles.</title>
        <authorList>
            <person name="Shin N.R."/>
            <person name="Okamura Y."/>
            <person name="Kirsch R."/>
            <person name="Pauchet Y."/>
        </authorList>
    </citation>
    <scope>NUCLEOTIDE SEQUENCE [LARGE SCALE GENOMIC DNA]</scope>
    <source>
        <strain evidence="9">EAD_L_NR</strain>
    </source>
</reference>
<comment type="cofactor">
    <cofactor evidence="1">
        <name>a divalent metal cation</name>
        <dbReference type="ChEBI" id="CHEBI:60240"/>
    </cofactor>
</comment>
<dbReference type="InterPro" id="IPR027806">
    <property type="entry name" value="HARBI1_dom"/>
</dbReference>
<keyword evidence="10" id="KW-1185">Reference proteome</keyword>
<comment type="subcellular location">
    <subcellularLocation>
        <location evidence="2">Nucleus</location>
    </subcellularLocation>
</comment>
<evidence type="ECO:0000259" key="8">
    <source>
        <dbReference type="Pfam" id="PF13359"/>
    </source>
</evidence>
<dbReference type="AlphaFoldDB" id="A0AAV8VIK3"/>
<dbReference type="GO" id="GO:0046872">
    <property type="term" value="F:metal ion binding"/>
    <property type="evidence" value="ECO:0007669"/>
    <property type="project" value="UniProtKB-KW"/>
</dbReference>
<dbReference type="InterPro" id="IPR045249">
    <property type="entry name" value="HARBI1-like"/>
</dbReference>
<dbReference type="PANTHER" id="PTHR22930:SF85">
    <property type="entry name" value="GH03217P-RELATED"/>
    <property type="match status" value="1"/>
</dbReference>
<keyword evidence="6" id="KW-0378">Hydrolase</keyword>
<dbReference type="EMBL" id="JANEYG010000085">
    <property type="protein sequence ID" value="KAJ8913917.1"/>
    <property type="molecule type" value="Genomic_DNA"/>
</dbReference>
<evidence type="ECO:0000256" key="3">
    <source>
        <dbReference type="ARBA" id="ARBA00006958"/>
    </source>
</evidence>
<evidence type="ECO:0000256" key="7">
    <source>
        <dbReference type="ARBA" id="ARBA00023242"/>
    </source>
</evidence>
<evidence type="ECO:0000256" key="1">
    <source>
        <dbReference type="ARBA" id="ARBA00001968"/>
    </source>
</evidence>
<evidence type="ECO:0000256" key="4">
    <source>
        <dbReference type="ARBA" id="ARBA00022722"/>
    </source>
</evidence>
<evidence type="ECO:0000256" key="6">
    <source>
        <dbReference type="ARBA" id="ARBA00022801"/>
    </source>
</evidence>
<protein>
    <recommendedName>
        <fullName evidence="8">DDE Tnp4 domain-containing protein</fullName>
    </recommendedName>
</protein>
<name>A0AAV8VIK3_9CUCU</name>
<dbReference type="GO" id="GO:0004518">
    <property type="term" value="F:nuclease activity"/>
    <property type="evidence" value="ECO:0007669"/>
    <property type="project" value="UniProtKB-KW"/>
</dbReference>
<dbReference type="PANTHER" id="PTHR22930">
    <property type="match status" value="1"/>
</dbReference>
<gene>
    <name evidence="9" type="ORF">NQ315_005715</name>
</gene>
<keyword evidence="4" id="KW-0540">Nuclease</keyword>
<organism evidence="9 10">
    <name type="scientific">Exocentrus adspersus</name>
    <dbReference type="NCBI Taxonomy" id="1586481"/>
    <lineage>
        <taxon>Eukaryota</taxon>
        <taxon>Metazoa</taxon>
        <taxon>Ecdysozoa</taxon>
        <taxon>Arthropoda</taxon>
        <taxon>Hexapoda</taxon>
        <taxon>Insecta</taxon>
        <taxon>Pterygota</taxon>
        <taxon>Neoptera</taxon>
        <taxon>Endopterygota</taxon>
        <taxon>Coleoptera</taxon>
        <taxon>Polyphaga</taxon>
        <taxon>Cucujiformia</taxon>
        <taxon>Chrysomeloidea</taxon>
        <taxon>Cerambycidae</taxon>
        <taxon>Lamiinae</taxon>
        <taxon>Acanthocinini</taxon>
        <taxon>Exocentrus</taxon>
    </lineage>
</organism>
<evidence type="ECO:0000313" key="9">
    <source>
        <dbReference type="EMBL" id="KAJ8913917.1"/>
    </source>
</evidence>
<keyword evidence="7" id="KW-0539">Nucleus</keyword>
<keyword evidence="5" id="KW-0479">Metal-binding</keyword>
<evidence type="ECO:0000256" key="2">
    <source>
        <dbReference type="ARBA" id="ARBA00004123"/>
    </source>
</evidence>
<feature type="domain" description="DDE Tnp4" evidence="8">
    <location>
        <begin position="153"/>
        <end position="294"/>
    </location>
</feature>
<dbReference type="GO" id="GO:0016787">
    <property type="term" value="F:hydrolase activity"/>
    <property type="evidence" value="ECO:0007669"/>
    <property type="project" value="UniProtKB-KW"/>
</dbReference>
<evidence type="ECO:0000256" key="5">
    <source>
        <dbReference type="ARBA" id="ARBA00022723"/>
    </source>
</evidence>
<sequence length="351" mass="40250">MVLDDLEEIEGDVNNENAEEPAENAVADYRSPLQTLSESQFMRRYRLSKQLTRDLINILTPHVVPPSRTSAMTIERKVLTALRFYSTGSYQGITGCDKNISVSQPTVSRCVREISLALNNPEIFNQWVHFPRNIDELSELRHRPTGDPEFPEHAYVNRKMYHSINVQLICDVDMKILNVNARFPGSVHDARIWNQSNVSRTMENLYRRDPNNVFSLLGDSGYPLRLWHITPFLNPLPGSPEERFNNAQTSIRSIIERCNGLLKNRFRCLIKDRVLHYRPEIASLIINTCVVLHNMCITNNIELLLDHDEEEILDDGIMHDFNPPPLAHVGGNVDLEGGRALRNHIANNYFA</sequence>
<dbReference type="Proteomes" id="UP001159042">
    <property type="component" value="Unassembled WGS sequence"/>
</dbReference>
<dbReference type="Pfam" id="PF13359">
    <property type="entry name" value="DDE_Tnp_4"/>
    <property type="match status" value="1"/>
</dbReference>
<comment type="similarity">
    <text evidence="3">Belongs to the HARBI1 family.</text>
</comment>
<proteinExistence type="inferred from homology"/>
<evidence type="ECO:0000313" key="10">
    <source>
        <dbReference type="Proteomes" id="UP001159042"/>
    </source>
</evidence>